<evidence type="ECO:0000256" key="4">
    <source>
        <dbReference type="ARBA" id="ARBA00023002"/>
    </source>
</evidence>
<evidence type="ECO:0000313" key="7">
    <source>
        <dbReference type="EMBL" id="KAL0425269.1"/>
    </source>
</evidence>
<accession>A0AAW2V706</accession>
<comment type="cofactor">
    <cofactor evidence="1">
        <name>heme</name>
        <dbReference type="ChEBI" id="CHEBI:30413"/>
    </cofactor>
</comment>
<dbReference type="GO" id="GO:0004497">
    <property type="term" value="F:monooxygenase activity"/>
    <property type="evidence" value="ECO:0007669"/>
    <property type="project" value="InterPro"/>
</dbReference>
<sequence>MWSIQRKLASHVISAMSLREFVAKVLEDEAESRLIPILYGAAENDRIIDMQEVLRSFRDLFHVGCGAGFDVWRLKRALNVGLEKELKEAVKLVRGSVDEMIWSKEESMDSDSSNDLLSKFLEAGLDGELVRNMVISFLMAGTDSTSAAVTWLFWLLTGHRKLKNRW</sequence>
<dbReference type="InterPro" id="IPR001128">
    <property type="entry name" value="Cyt_P450"/>
</dbReference>
<organism evidence="7">
    <name type="scientific">Sesamum radiatum</name>
    <name type="common">Black benniseed</name>
    <dbReference type="NCBI Taxonomy" id="300843"/>
    <lineage>
        <taxon>Eukaryota</taxon>
        <taxon>Viridiplantae</taxon>
        <taxon>Streptophyta</taxon>
        <taxon>Embryophyta</taxon>
        <taxon>Tracheophyta</taxon>
        <taxon>Spermatophyta</taxon>
        <taxon>Magnoliopsida</taxon>
        <taxon>eudicotyledons</taxon>
        <taxon>Gunneridae</taxon>
        <taxon>Pentapetalae</taxon>
        <taxon>asterids</taxon>
        <taxon>lamiids</taxon>
        <taxon>Lamiales</taxon>
        <taxon>Pedaliaceae</taxon>
        <taxon>Sesamum</taxon>
    </lineage>
</organism>
<evidence type="ECO:0000256" key="2">
    <source>
        <dbReference type="ARBA" id="ARBA00010617"/>
    </source>
</evidence>
<keyword evidence="4" id="KW-0560">Oxidoreductase</keyword>
<dbReference type="AlphaFoldDB" id="A0AAW2V706"/>
<proteinExistence type="inferred from homology"/>
<dbReference type="GO" id="GO:0020037">
    <property type="term" value="F:heme binding"/>
    <property type="evidence" value="ECO:0007669"/>
    <property type="project" value="InterPro"/>
</dbReference>
<evidence type="ECO:0000256" key="5">
    <source>
        <dbReference type="ARBA" id="ARBA00023004"/>
    </source>
</evidence>
<evidence type="ECO:0000256" key="3">
    <source>
        <dbReference type="ARBA" id="ARBA00022723"/>
    </source>
</evidence>
<name>A0AAW2V706_SESRA</name>
<dbReference type="PANTHER" id="PTHR24296">
    <property type="entry name" value="CYTOCHROME P450"/>
    <property type="match status" value="1"/>
</dbReference>
<dbReference type="SUPFAM" id="SSF48264">
    <property type="entry name" value="Cytochrome P450"/>
    <property type="match status" value="1"/>
</dbReference>
<dbReference type="GO" id="GO:0005506">
    <property type="term" value="F:iron ion binding"/>
    <property type="evidence" value="ECO:0007669"/>
    <property type="project" value="InterPro"/>
</dbReference>
<comment type="caution">
    <text evidence="7">The sequence shown here is derived from an EMBL/GenBank/DDBJ whole genome shotgun (WGS) entry which is preliminary data.</text>
</comment>
<protein>
    <submittedName>
        <fullName evidence="7">Cytochrome</fullName>
    </submittedName>
</protein>
<dbReference type="GO" id="GO:0016705">
    <property type="term" value="F:oxidoreductase activity, acting on paired donors, with incorporation or reduction of molecular oxygen"/>
    <property type="evidence" value="ECO:0007669"/>
    <property type="project" value="InterPro"/>
</dbReference>
<dbReference type="InterPro" id="IPR036396">
    <property type="entry name" value="Cyt_P450_sf"/>
</dbReference>
<dbReference type="Pfam" id="PF00067">
    <property type="entry name" value="p450"/>
    <property type="match status" value="1"/>
</dbReference>
<keyword evidence="6" id="KW-1133">Transmembrane helix</keyword>
<gene>
    <name evidence="7" type="ORF">Sradi_1061700</name>
</gene>
<comment type="similarity">
    <text evidence="2">Belongs to the cytochrome P450 family.</text>
</comment>
<reference evidence="7" key="1">
    <citation type="submission" date="2020-06" db="EMBL/GenBank/DDBJ databases">
        <authorList>
            <person name="Li T."/>
            <person name="Hu X."/>
            <person name="Zhang T."/>
            <person name="Song X."/>
            <person name="Zhang H."/>
            <person name="Dai N."/>
            <person name="Sheng W."/>
            <person name="Hou X."/>
            <person name="Wei L."/>
        </authorList>
    </citation>
    <scope>NUCLEOTIDE SEQUENCE</scope>
    <source>
        <strain evidence="7">G02</strain>
        <tissue evidence="7">Leaf</tissue>
    </source>
</reference>
<feature type="transmembrane region" description="Helical" evidence="6">
    <location>
        <begin position="134"/>
        <end position="156"/>
    </location>
</feature>
<evidence type="ECO:0000256" key="6">
    <source>
        <dbReference type="SAM" id="Phobius"/>
    </source>
</evidence>
<dbReference type="EMBL" id="JACGWJ010000004">
    <property type="protein sequence ID" value="KAL0425269.1"/>
    <property type="molecule type" value="Genomic_DNA"/>
</dbReference>
<reference evidence="7" key="2">
    <citation type="journal article" date="2024" name="Plant">
        <title>Genomic evolution and insights into agronomic trait innovations of Sesamum species.</title>
        <authorList>
            <person name="Miao H."/>
            <person name="Wang L."/>
            <person name="Qu L."/>
            <person name="Liu H."/>
            <person name="Sun Y."/>
            <person name="Le M."/>
            <person name="Wang Q."/>
            <person name="Wei S."/>
            <person name="Zheng Y."/>
            <person name="Lin W."/>
            <person name="Duan Y."/>
            <person name="Cao H."/>
            <person name="Xiong S."/>
            <person name="Wang X."/>
            <person name="Wei L."/>
            <person name="Li C."/>
            <person name="Ma Q."/>
            <person name="Ju M."/>
            <person name="Zhao R."/>
            <person name="Li G."/>
            <person name="Mu C."/>
            <person name="Tian Q."/>
            <person name="Mei H."/>
            <person name="Zhang T."/>
            <person name="Gao T."/>
            <person name="Zhang H."/>
        </authorList>
    </citation>
    <scope>NUCLEOTIDE SEQUENCE</scope>
    <source>
        <strain evidence="7">G02</strain>
    </source>
</reference>
<keyword evidence="6" id="KW-0812">Transmembrane</keyword>
<keyword evidence="6" id="KW-0472">Membrane</keyword>
<dbReference type="Gene3D" id="1.10.630.10">
    <property type="entry name" value="Cytochrome P450"/>
    <property type="match status" value="1"/>
</dbReference>
<evidence type="ECO:0000256" key="1">
    <source>
        <dbReference type="ARBA" id="ARBA00001971"/>
    </source>
</evidence>
<keyword evidence="3" id="KW-0479">Metal-binding</keyword>
<keyword evidence="5" id="KW-0408">Iron</keyword>